<evidence type="ECO:0000313" key="2">
    <source>
        <dbReference type="EMBL" id="NJC25795.1"/>
    </source>
</evidence>
<evidence type="ECO:0000313" key="3">
    <source>
        <dbReference type="Proteomes" id="UP000770785"/>
    </source>
</evidence>
<comment type="caution">
    <text evidence="2">The sequence shown here is derived from an EMBL/GenBank/DDBJ whole genome shotgun (WGS) entry which is preliminary data.</text>
</comment>
<gene>
    <name evidence="2" type="ORF">GGR27_001294</name>
</gene>
<keyword evidence="3" id="KW-1185">Reference proteome</keyword>
<feature type="compositionally biased region" description="Polar residues" evidence="1">
    <location>
        <begin position="27"/>
        <end position="37"/>
    </location>
</feature>
<accession>A0ABX0X960</accession>
<organism evidence="2 3">
    <name type="scientific">Neolewinella antarctica</name>
    <dbReference type="NCBI Taxonomy" id="442734"/>
    <lineage>
        <taxon>Bacteria</taxon>
        <taxon>Pseudomonadati</taxon>
        <taxon>Bacteroidota</taxon>
        <taxon>Saprospiria</taxon>
        <taxon>Saprospirales</taxon>
        <taxon>Lewinellaceae</taxon>
        <taxon>Neolewinella</taxon>
    </lineage>
</organism>
<sequence length="37" mass="3841">MLTKASTTGFHRLSVRASHQARGRAGKNSSAVVTVAS</sequence>
<reference evidence="2 3" key="1">
    <citation type="submission" date="2020-03" db="EMBL/GenBank/DDBJ databases">
        <title>Genomic Encyclopedia of Type Strains, Phase IV (KMG-IV): sequencing the most valuable type-strain genomes for metagenomic binning, comparative biology and taxonomic classification.</title>
        <authorList>
            <person name="Goeker M."/>
        </authorList>
    </citation>
    <scope>NUCLEOTIDE SEQUENCE [LARGE SCALE GENOMIC DNA]</scope>
    <source>
        <strain evidence="2 3">DSM 105096</strain>
    </source>
</reference>
<proteinExistence type="predicted"/>
<protein>
    <submittedName>
        <fullName evidence="2">Uncharacterized protein</fullName>
    </submittedName>
</protein>
<dbReference type="EMBL" id="JAATJH010000002">
    <property type="protein sequence ID" value="NJC25795.1"/>
    <property type="molecule type" value="Genomic_DNA"/>
</dbReference>
<evidence type="ECO:0000256" key="1">
    <source>
        <dbReference type="SAM" id="MobiDB-lite"/>
    </source>
</evidence>
<name>A0ABX0X960_9BACT</name>
<dbReference type="Proteomes" id="UP000770785">
    <property type="component" value="Unassembled WGS sequence"/>
</dbReference>
<feature type="region of interest" description="Disordered" evidence="1">
    <location>
        <begin position="1"/>
        <end position="37"/>
    </location>
</feature>